<dbReference type="Gene3D" id="1.10.10.10">
    <property type="entry name" value="Winged helix-like DNA-binding domain superfamily/Winged helix DNA-binding domain"/>
    <property type="match status" value="1"/>
</dbReference>
<evidence type="ECO:0000256" key="5">
    <source>
        <dbReference type="ARBA" id="ARBA00022917"/>
    </source>
</evidence>
<dbReference type="Gene3D" id="3.40.50.300">
    <property type="entry name" value="P-loop containing nucleotide triphosphate hydrolases"/>
    <property type="match status" value="1"/>
</dbReference>
<evidence type="ECO:0000313" key="10">
    <source>
        <dbReference type="EMBL" id="MST56101.1"/>
    </source>
</evidence>
<dbReference type="InterPro" id="IPR004535">
    <property type="entry name" value="Transl_elong_SelB"/>
</dbReference>
<reference evidence="10 11" key="1">
    <citation type="submission" date="2019-08" db="EMBL/GenBank/DDBJ databases">
        <title>In-depth cultivation of the pig gut microbiome towards novel bacterial diversity and tailored functional studies.</title>
        <authorList>
            <person name="Wylensek D."/>
            <person name="Hitch T.C.A."/>
            <person name="Clavel T."/>
        </authorList>
    </citation>
    <scope>NUCLEOTIDE SEQUENCE [LARGE SCALE GENOMIC DNA]</scope>
    <source>
        <strain evidence="10 11">SM-530-WT-4B</strain>
    </source>
</reference>
<keyword evidence="11" id="KW-1185">Reference proteome</keyword>
<feature type="domain" description="Tr-type G" evidence="9">
    <location>
        <begin position="5"/>
        <end position="178"/>
    </location>
</feature>
<dbReference type="InterPro" id="IPR015191">
    <property type="entry name" value="SelB_WHD4"/>
</dbReference>
<dbReference type="InterPro" id="IPR004161">
    <property type="entry name" value="EFTu-like_2"/>
</dbReference>
<dbReference type="Pfam" id="PF03144">
    <property type="entry name" value="GTP_EFTU_D2"/>
    <property type="match status" value="1"/>
</dbReference>
<gene>
    <name evidence="10" type="primary">selB</name>
    <name evidence="10" type="ORF">FYJ74_08660</name>
</gene>
<dbReference type="PROSITE" id="PS00301">
    <property type="entry name" value="G_TR_1"/>
    <property type="match status" value="1"/>
</dbReference>
<evidence type="ECO:0000313" key="11">
    <source>
        <dbReference type="Proteomes" id="UP000473699"/>
    </source>
</evidence>
<dbReference type="InterPro" id="IPR015190">
    <property type="entry name" value="Elong_fac_SelB-wing-hlx_typ-2"/>
</dbReference>
<dbReference type="AlphaFoldDB" id="A0A6L5YCV1"/>
<sequence length="639" mass="70251">MSRREISLVVGTAGHIDHGKTQLVKALTGIDCDRLGEEKKRGITIELGFAPLLLPSERVISLIDVPGHDRFIRQMVSGASGVDAVMLVVAADEGVMPQTREHLDILCLLGVQHGIVAITKKDLVDEEMLELVEEDVRTLTAGTFLEGCPVVSVSSVTGAGIDELRRALERLVDQVKPRERSGAYFMPIDRAFPVAGFGTVVTGTAYKGTIAPGEEVEVYPSGRRSRVRSVQVHGKNVESAYAGQRVAMCLNDLDLNEIRHGDVVCADGVYKATSCLDVMLKLLGFVPEPLEHWQRVRLHIGTSDVLARVSLLDEKSLQPGQTAPVQLVLEEPVVASLGQRFVIRFYSPLRTIGGGEVLVPYASRPSGRKRRESERDRLVALSGASTREERVAAIVNFAGNLSMSELMVQAQERRQDLDAVLEKLEENGKLVRLHVGDGMIFSAENYQSAVEKLRAAAKAFHAAYPHQRGIAPESLINRVFPESERKAGRLILEKAVEQNRFRVDGDVLALPKFVAVDDSVYSEARKKLLDYCSACGFQLPEIETLPKALDMTAKDFKSLLDQLKKNNEVVVLEGAFVLALDILKPLLARLGRIEGGFTLAQVRDLTGSSRKFVLPVLEYMDGKGITRRVGEKRILLKKD</sequence>
<organism evidence="10 11">
    <name type="scientific">Pyramidobacter porci</name>
    <dbReference type="NCBI Taxonomy" id="2605789"/>
    <lineage>
        <taxon>Bacteria</taxon>
        <taxon>Thermotogati</taxon>
        <taxon>Synergistota</taxon>
        <taxon>Synergistia</taxon>
        <taxon>Synergistales</taxon>
        <taxon>Dethiosulfovibrionaceae</taxon>
        <taxon>Pyramidobacter</taxon>
    </lineage>
</organism>
<dbReference type="NCBIfam" id="TIGR00475">
    <property type="entry name" value="selB"/>
    <property type="match status" value="1"/>
</dbReference>
<comment type="function">
    <text evidence="7">Translation factor necessary for the incorporation of selenocysteine into proteins. It probably replaces EF-Tu for the insertion of selenocysteine directed by the UGA codon. SelB binds GTP and GDP.</text>
</comment>
<dbReference type="EMBL" id="VUNH01000009">
    <property type="protein sequence ID" value="MST56101.1"/>
    <property type="molecule type" value="Genomic_DNA"/>
</dbReference>
<dbReference type="SUPFAM" id="SSF52540">
    <property type="entry name" value="P-loop containing nucleoside triphosphate hydrolases"/>
    <property type="match status" value="1"/>
</dbReference>
<protein>
    <recommendedName>
        <fullName evidence="2">Selenocysteine-specific elongation factor</fullName>
    </recommendedName>
    <alternativeName>
        <fullName evidence="8">SelB translation factor</fullName>
    </alternativeName>
</protein>
<dbReference type="InterPro" id="IPR009001">
    <property type="entry name" value="Transl_elong_EF1A/Init_IF2_C"/>
</dbReference>
<dbReference type="CDD" id="cd03696">
    <property type="entry name" value="SelB_II"/>
    <property type="match status" value="1"/>
</dbReference>
<dbReference type="GO" id="GO:0001514">
    <property type="term" value="P:selenocysteine incorporation"/>
    <property type="evidence" value="ECO:0007669"/>
    <property type="project" value="InterPro"/>
</dbReference>
<dbReference type="Proteomes" id="UP000473699">
    <property type="component" value="Unassembled WGS sequence"/>
</dbReference>
<evidence type="ECO:0000256" key="1">
    <source>
        <dbReference type="ARBA" id="ARBA00004496"/>
    </source>
</evidence>
<dbReference type="InterPro" id="IPR000795">
    <property type="entry name" value="T_Tr_GTP-bd_dom"/>
</dbReference>
<dbReference type="InterPro" id="IPR057335">
    <property type="entry name" value="Beta-barrel_SelB"/>
</dbReference>
<name>A0A6L5YCV1_9BACT</name>
<dbReference type="InterPro" id="IPR031157">
    <property type="entry name" value="G_TR_CS"/>
</dbReference>
<dbReference type="Gene3D" id="2.40.30.10">
    <property type="entry name" value="Translation factors"/>
    <property type="match status" value="2"/>
</dbReference>
<dbReference type="InterPro" id="IPR027417">
    <property type="entry name" value="P-loop_NTPase"/>
</dbReference>
<dbReference type="SUPFAM" id="SSF50465">
    <property type="entry name" value="EF-Tu/eEF-1alpha/eIF2-gamma C-terminal domain"/>
    <property type="match status" value="1"/>
</dbReference>
<keyword evidence="5" id="KW-0648">Protein biosynthesis</keyword>
<dbReference type="Gene3D" id="1.10.10.2770">
    <property type="match status" value="1"/>
</dbReference>
<dbReference type="SUPFAM" id="SSF46785">
    <property type="entry name" value="Winged helix' DNA-binding domain"/>
    <property type="match status" value="2"/>
</dbReference>
<dbReference type="Pfam" id="PF00009">
    <property type="entry name" value="GTP_EFTU"/>
    <property type="match status" value="1"/>
</dbReference>
<comment type="subcellular location">
    <subcellularLocation>
        <location evidence="1">Cytoplasm</location>
    </subcellularLocation>
</comment>
<evidence type="ECO:0000256" key="6">
    <source>
        <dbReference type="ARBA" id="ARBA00023134"/>
    </source>
</evidence>
<dbReference type="InterPro" id="IPR036388">
    <property type="entry name" value="WH-like_DNA-bd_sf"/>
</dbReference>
<dbReference type="GO" id="GO:0005525">
    <property type="term" value="F:GTP binding"/>
    <property type="evidence" value="ECO:0007669"/>
    <property type="project" value="UniProtKB-KW"/>
</dbReference>
<dbReference type="RefSeq" id="WP_154529186.1">
    <property type="nucleotide sequence ID" value="NZ_VUNH01000009.1"/>
</dbReference>
<evidence type="ECO:0000256" key="3">
    <source>
        <dbReference type="ARBA" id="ARBA00022490"/>
    </source>
</evidence>
<evidence type="ECO:0000256" key="2">
    <source>
        <dbReference type="ARBA" id="ARBA00015953"/>
    </source>
</evidence>
<dbReference type="Pfam" id="PF09106">
    <property type="entry name" value="WHD_2nd_SelB"/>
    <property type="match status" value="1"/>
</dbReference>
<dbReference type="GO" id="GO:0003746">
    <property type="term" value="F:translation elongation factor activity"/>
    <property type="evidence" value="ECO:0007669"/>
    <property type="project" value="UniProtKB-KW"/>
</dbReference>
<dbReference type="GO" id="GO:0005829">
    <property type="term" value="C:cytosol"/>
    <property type="evidence" value="ECO:0007669"/>
    <property type="project" value="TreeGrafter"/>
</dbReference>
<dbReference type="GO" id="GO:0003924">
    <property type="term" value="F:GTPase activity"/>
    <property type="evidence" value="ECO:0007669"/>
    <property type="project" value="InterPro"/>
</dbReference>
<keyword evidence="10" id="KW-0251">Elongation factor</keyword>
<dbReference type="PRINTS" id="PR00315">
    <property type="entry name" value="ELONGATNFCT"/>
</dbReference>
<dbReference type="PROSITE" id="PS51722">
    <property type="entry name" value="G_TR_2"/>
    <property type="match status" value="1"/>
</dbReference>
<dbReference type="Pfam" id="PF25461">
    <property type="entry name" value="Beta-barrel_SelB"/>
    <property type="match status" value="1"/>
</dbReference>
<dbReference type="InterPro" id="IPR050055">
    <property type="entry name" value="EF-Tu_GTPase"/>
</dbReference>
<evidence type="ECO:0000256" key="4">
    <source>
        <dbReference type="ARBA" id="ARBA00022741"/>
    </source>
</evidence>
<dbReference type="CDD" id="cd04171">
    <property type="entry name" value="SelB"/>
    <property type="match status" value="1"/>
</dbReference>
<dbReference type="InterPro" id="IPR009000">
    <property type="entry name" value="Transl_B-barrel_sf"/>
</dbReference>
<accession>A0A6L5YCV1</accession>
<dbReference type="GO" id="GO:0003723">
    <property type="term" value="F:RNA binding"/>
    <property type="evidence" value="ECO:0007669"/>
    <property type="project" value="InterPro"/>
</dbReference>
<evidence type="ECO:0000256" key="8">
    <source>
        <dbReference type="ARBA" id="ARBA00031615"/>
    </source>
</evidence>
<keyword evidence="6" id="KW-0342">GTP-binding</keyword>
<dbReference type="InterPro" id="IPR036390">
    <property type="entry name" value="WH_DNA-bd_sf"/>
</dbReference>
<evidence type="ECO:0000256" key="7">
    <source>
        <dbReference type="ARBA" id="ARBA00025526"/>
    </source>
</evidence>
<keyword evidence="3" id="KW-0963">Cytoplasm</keyword>
<dbReference type="SUPFAM" id="SSF50447">
    <property type="entry name" value="Translation proteins"/>
    <property type="match status" value="1"/>
</dbReference>
<dbReference type="CDD" id="cd15491">
    <property type="entry name" value="selB_III"/>
    <property type="match status" value="1"/>
</dbReference>
<dbReference type="PANTHER" id="PTHR43721:SF22">
    <property type="entry name" value="ELONGATION FACTOR TU, MITOCHONDRIAL"/>
    <property type="match status" value="1"/>
</dbReference>
<comment type="caution">
    <text evidence="10">The sequence shown here is derived from an EMBL/GenBank/DDBJ whole genome shotgun (WGS) entry which is preliminary data.</text>
</comment>
<proteinExistence type="predicted"/>
<dbReference type="Pfam" id="PF09107">
    <property type="entry name" value="WHD_3rd_SelB"/>
    <property type="match status" value="1"/>
</dbReference>
<evidence type="ECO:0000259" key="9">
    <source>
        <dbReference type="PROSITE" id="PS51722"/>
    </source>
</evidence>
<dbReference type="PANTHER" id="PTHR43721">
    <property type="entry name" value="ELONGATION FACTOR TU-RELATED"/>
    <property type="match status" value="1"/>
</dbReference>
<keyword evidence="4" id="KW-0547">Nucleotide-binding</keyword>